<keyword evidence="2" id="KW-1185">Reference proteome</keyword>
<dbReference type="RefSeq" id="WP_264742622.1">
    <property type="nucleotide sequence ID" value="NZ_JAPDHV010000002.1"/>
</dbReference>
<dbReference type="EMBL" id="JAPDHV010000002">
    <property type="protein sequence ID" value="MCW3160673.1"/>
    <property type="molecule type" value="Genomic_DNA"/>
</dbReference>
<accession>A0ABT3HLS9</accession>
<evidence type="ECO:0000313" key="2">
    <source>
        <dbReference type="Proteomes" id="UP001163719"/>
    </source>
</evidence>
<protein>
    <submittedName>
        <fullName evidence="1">Uncharacterized protein</fullName>
    </submittedName>
</protein>
<comment type="caution">
    <text evidence="1">The sequence shown here is derived from an EMBL/GenBank/DDBJ whole genome shotgun (WGS) entry which is preliminary data.</text>
</comment>
<gene>
    <name evidence="1" type="ORF">OH806_05255</name>
</gene>
<sequence>MKKEDILHLEKLMNFLSMHFLKKNHWQDVTKTEWSYIVSELNDLIITENSEKNIKKKPDLLGSNYLYEHLIINKLKKYYKNENTILSKPNLAKLSLIVKVLGYSNYIDFINTNTETFNFNDLKIEMHNVKQNTELLDSLVGCW</sequence>
<evidence type="ECO:0000313" key="1">
    <source>
        <dbReference type="EMBL" id="MCW3160673.1"/>
    </source>
</evidence>
<organism evidence="1 2">
    <name type="scientific">Chryseobacterium oryctis</name>
    <dbReference type="NCBI Taxonomy" id="2952618"/>
    <lineage>
        <taxon>Bacteria</taxon>
        <taxon>Pseudomonadati</taxon>
        <taxon>Bacteroidota</taxon>
        <taxon>Flavobacteriia</taxon>
        <taxon>Flavobacteriales</taxon>
        <taxon>Weeksellaceae</taxon>
        <taxon>Chryseobacterium group</taxon>
        <taxon>Chryseobacterium</taxon>
    </lineage>
</organism>
<reference evidence="1" key="1">
    <citation type="submission" date="2022-10" db="EMBL/GenBank/DDBJ databases">
        <title>Chryseobacterium babae sp. nov. isolated from the gut of the beetle Oryctes rhinoceros, and Chryseobacterium kimseyorum sp. nov., isolated from a stick insect rearing cage.</title>
        <authorList>
            <person name="Shelomi M."/>
            <person name="Han C.-J."/>
            <person name="Chen W.-M."/>
            <person name="Chen H.-K."/>
            <person name="Liaw S.-J."/>
            <person name="Muhle E."/>
            <person name="Clermont D."/>
        </authorList>
    </citation>
    <scope>NUCLEOTIDE SEQUENCE</scope>
    <source>
        <strain evidence="1">WLa1L2M3</strain>
    </source>
</reference>
<dbReference type="Proteomes" id="UP001163719">
    <property type="component" value="Unassembled WGS sequence"/>
</dbReference>
<proteinExistence type="predicted"/>
<name>A0ABT3HLS9_9FLAO</name>